<reference evidence="2" key="1">
    <citation type="submission" date="2023-03" db="EMBL/GenBank/DDBJ databases">
        <title>Massive genome expansion in bonnet fungi (Mycena s.s.) driven by repeated elements and novel gene families across ecological guilds.</title>
        <authorList>
            <consortium name="Lawrence Berkeley National Laboratory"/>
            <person name="Harder C.B."/>
            <person name="Miyauchi S."/>
            <person name="Viragh M."/>
            <person name="Kuo A."/>
            <person name="Thoen E."/>
            <person name="Andreopoulos B."/>
            <person name="Lu D."/>
            <person name="Skrede I."/>
            <person name="Drula E."/>
            <person name="Henrissat B."/>
            <person name="Morin E."/>
            <person name="Kohler A."/>
            <person name="Barry K."/>
            <person name="LaButti K."/>
            <person name="Morin E."/>
            <person name="Salamov A."/>
            <person name="Lipzen A."/>
            <person name="Mereny Z."/>
            <person name="Hegedus B."/>
            <person name="Baldrian P."/>
            <person name="Stursova M."/>
            <person name="Weitz H."/>
            <person name="Taylor A."/>
            <person name="Grigoriev I.V."/>
            <person name="Nagy L.G."/>
            <person name="Martin F."/>
            <person name="Kauserud H."/>
        </authorList>
    </citation>
    <scope>NUCLEOTIDE SEQUENCE</scope>
    <source>
        <strain evidence="2">CBHHK173m</strain>
    </source>
</reference>
<sequence>KRTLSATVNKVMFGLTLFMYVLSVAYWCYSVADGANRLYSYIGLAINPAKVLPDHTQVTRWSPLFDALTLLNYVVSDGIVVWRAWVICLRKHRMFLWITVVLLGLTALTVLLTIIFRIVDLVESSISELDVHRLIDIFQVATLGTSLLSNLSATGVVSVTAWLRMLRLAYALDWRTIRSSFSDKKNTSSRSNNILLLVVESGVVYCLSAAHISFFNFVLADLGDLYTTVQVQIAGAYPSVVLLLVSTQRSLNESSFTDDSTFEASRAEEIWRTRTQPESESDQRSLCA</sequence>
<evidence type="ECO:0000313" key="3">
    <source>
        <dbReference type="Proteomes" id="UP001222325"/>
    </source>
</evidence>
<keyword evidence="1" id="KW-1133">Transmembrane helix</keyword>
<feature type="non-terminal residue" evidence="2">
    <location>
        <position position="288"/>
    </location>
</feature>
<keyword evidence="1" id="KW-0812">Transmembrane</keyword>
<dbReference type="EMBL" id="JARJCN010000019">
    <property type="protein sequence ID" value="KAJ7091854.1"/>
    <property type="molecule type" value="Genomic_DNA"/>
</dbReference>
<comment type="caution">
    <text evidence="2">The sequence shown here is derived from an EMBL/GenBank/DDBJ whole genome shotgun (WGS) entry which is preliminary data.</text>
</comment>
<protein>
    <submittedName>
        <fullName evidence="2">Uncharacterized protein</fullName>
    </submittedName>
</protein>
<feature type="transmembrane region" description="Helical" evidence="1">
    <location>
        <begin position="70"/>
        <end position="88"/>
    </location>
</feature>
<feature type="transmembrane region" description="Helical" evidence="1">
    <location>
        <begin position="194"/>
        <end position="219"/>
    </location>
</feature>
<feature type="transmembrane region" description="Helical" evidence="1">
    <location>
        <begin position="95"/>
        <end position="118"/>
    </location>
</feature>
<keyword evidence="3" id="KW-1185">Reference proteome</keyword>
<dbReference type="Proteomes" id="UP001222325">
    <property type="component" value="Unassembled WGS sequence"/>
</dbReference>
<organism evidence="2 3">
    <name type="scientific">Mycena belliarum</name>
    <dbReference type="NCBI Taxonomy" id="1033014"/>
    <lineage>
        <taxon>Eukaryota</taxon>
        <taxon>Fungi</taxon>
        <taxon>Dikarya</taxon>
        <taxon>Basidiomycota</taxon>
        <taxon>Agaricomycotina</taxon>
        <taxon>Agaricomycetes</taxon>
        <taxon>Agaricomycetidae</taxon>
        <taxon>Agaricales</taxon>
        <taxon>Marasmiineae</taxon>
        <taxon>Mycenaceae</taxon>
        <taxon>Mycena</taxon>
    </lineage>
</organism>
<dbReference type="AlphaFoldDB" id="A0AAD6U5I2"/>
<name>A0AAD6U5I2_9AGAR</name>
<accession>A0AAD6U5I2</accession>
<evidence type="ECO:0000313" key="2">
    <source>
        <dbReference type="EMBL" id="KAJ7091854.1"/>
    </source>
</evidence>
<feature type="transmembrane region" description="Helical" evidence="1">
    <location>
        <begin position="138"/>
        <end position="163"/>
    </location>
</feature>
<proteinExistence type="predicted"/>
<gene>
    <name evidence="2" type="ORF">B0H15DRAFT_777783</name>
</gene>
<feature type="transmembrane region" description="Helical" evidence="1">
    <location>
        <begin position="225"/>
        <end position="245"/>
    </location>
</feature>
<evidence type="ECO:0000256" key="1">
    <source>
        <dbReference type="SAM" id="Phobius"/>
    </source>
</evidence>
<feature type="transmembrane region" description="Helical" evidence="1">
    <location>
        <begin position="12"/>
        <end position="32"/>
    </location>
</feature>
<keyword evidence="1" id="KW-0472">Membrane</keyword>